<organism evidence="3 4">
    <name type="scientific">Variovorax robiniae</name>
    <dbReference type="NCBI Taxonomy" id="1836199"/>
    <lineage>
        <taxon>Bacteria</taxon>
        <taxon>Pseudomonadati</taxon>
        <taxon>Pseudomonadota</taxon>
        <taxon>Betaproteobacteria</taxon>
        <taxon>Burkholderiales</taxon>
        <taxon>Comamonadaceae</taxon>
        <taxon>Variovorax</taxon>
    </lineage>
</organism>
<evidence type="ECO:0000313" key="3">
    <source>
        <dbReference type="EMBL" id="MEJ8857550.1"/>
    </source>
</evidence>
<dbReference type="PANTHER" id="PTHR42928">
    <property type="entry name" value="TRICARBOXYLATE-BINDING PROTEIN"/>
    <property type="match status" value="1"/>
</dbReference>
<dbReference type="SUPFAM" id="SSF53850">
    <property type="entry name" value="Periplasmic binding protein-like II"/>
    <property type="match status" value="1"/>
</dbReference>
<gene>
    <name evidence="3" type="ORF">WKW79_23465</name>
</gene>
<evidence type="ECO:0000256" key="1">
    <source>
        <dbReference type="ARBA" id="ARBA00006987"/>
    </source>
</evidence>
<protein>
    <submittedName>
        <fullName evidence="3">Tripartite tricarboxylate transporter substrate binding protein</fullName>
    </submittedName>
</protein>
<comment type="similarity">
    <text evidence="1">Belongs to the UPF0065 (bug) family.</text>
</comment>
<dbReference type="CDD" id="cd13578">
    <property type="entry name" value="PBP2_Bug27"/>
    <property type="match status" value="1"/>
</dbReference>
<keyword evidence="2" id="KW-0732">Signal</keyword>
<dbReference type="InterPro" id="IPR042100">
    <property type="entry name" value="Bug_dom1"/>
</dbReference>
<dbReference type="RefSeq" id="WP_340337617.1">
    <property type="nucleotide sequence ID" value="NZ_JBBKZS010000011.1"/>
</dbReference>
<dbReference type="PANTHER" id="PTHR42928:SF5">
    <property type="entry name" value="BLR1237 PROTEIN"/>
    <property type="match status" value="1"/>
</dbReference>
<dbReference type="EMBL" id="JBBKZS010000011">
    <property type="protein sequence ID" value="MEJ8857550.1"/>
    <property type="molecule type" value="Genomic_DNA"/>
</dbReference>
<keyword evidence="4" id="KW-1185">Reference proteome</keyword>
<sequence length="344" mass="36087">MPRDGVRRHMKATSFSLASKKTRCGAAATLLVALTGISLQANAQGPDGYPAKPIRLVVPAAPGGTSDILARTIGLELTKRWNQPVIVDNKPGADSNVGAELVAKSPSDGYTLLLLDTSTLTMGPSLYPKLNYDPRKDFAPITMIVFSPHVLGIHPSLPVNNVKELIAYSKANPGKLNFASASNASRLGAAQFNLQTGTDMLIVPYKGGAASINAVAGGEANVILNGLLATLPQVKSGRIKGLATASARRMEATPDVPTVIESGVPGFITGSWQGLLAPAGTPSEIVRKLNSTLVEILKAPDTHQKLVAMGAEVVADSPEEFGRFLRGETVKWTKVVKDAGIKPE</sequence>
<name>A0ABU8XCI2_9BURK</name>
<accession>A0ABU8XCI2</accession>
<dbReference type="PIRSF" id="PIRSF017082">
    <property type="entry name" value="YflP"/>
    <property type="match status" value="1"/>
</dbReference>
<feature type="chain" id="PRO_5045137782" evidence="2">
    <location>
        <begin position="44"/>
        <end position="344"/>
    </location>
</feature>
<proteinExistence type="inferred from homology"/>
<reference evidence="3 4" key="1">
    <citation type="submission" date="2024-03" db="EMBL/GenBank/DDBJ databases">
        <title>Novel species of the genus Variovorax.</title>
        <authorList>
            <person name="Liu Q."/>
            <person name="Xin Y.-H."/>
        </authorList>
    </citation>
    <scope>NUCLEOTIDE SEQUENCE [LARGE SCALE GENOMIC DNA]</scope>
    <source>
        <strain evidence="3 4">KACC 18901</strain>
    </source>
</reference>
<dbReference type="Proteomes" id="UP001367030">
    <property type="component" value="Unassembled WGS sequence"/>
</dbReference>
<dbReference type="Gene3D" id="3.40.190.150">
    <property type="entry name" value="Bordetella uptake gene, domain 1"/>
    <property type="match status" value="1"/>
</dbReference>
<feature type="signal peptide" evidence="2">
    <location>
        <begin position="1"/>
        <end position="43"/>
    </location>
</feature>
<comment type="caution">
    <text evidence="3">The sequence shown here is derived from an EMBL/GenBank/DDBJ whole genome shotgun (WGS) entry which is preliminary data.</text>
</comment>
<dbReference type="Pfam" id="PF03401">
    <property type="entry name" value="TctC"/>
    <property type="match status" value="1"/>
</dbReference>
<dbReference type="Gene3D" id="3.40.190.10">
    <property type="entry name" value="Periplasmic binding protein-like II"/>
    <property type="match status" value="1"/>
</dbReference>
<dbReference type="InterPro" id="IPR005064">
    <property type="entry name" value="BUG"/>
</dbReference>
<evidence type="ECO:0000256" key="2">
    <source>
        <dbReference type="SAM" id="SignalP"/>
    </source>
</evidence>
<evidence type="ECO:0000313" key="4">
    <source>
        <dbReference type="Proteomes" id="UP001367030"/>
    </source>
</evidence>